<evidence type="ECO:0008006" key="9">
    <source>
        <dbReference type="Google" id="ProtNLM"/>
    </source>
</evidence>
<keyword evidence="2" id="KW-0479">Metal-binding</keyword>
<feature type="chain" id="PRO_5005191298" description="FAD-dependent oxidoreductase" evidence="6">
    <location>
        <begin position="19"/>
        <end position="154"/>
    </location>
</feature>
<keyword evidence="1" id="KW-0004">4Fe-4S</keyword>
<evidence type="ECO:0000256" key="4">
    <source>
        <dbReference type="ARBA" id="ARBA00023004"/>
    </source>
</evidence>
<dbReference type="VEuPathDB" id="CryptoDB:Vbra_6505"/>
<dbReference type="PANTHER" id="PTHR43498:SF1">
    <property type="entry name" value="COB--COM HETERODISULFIDE REDUCTASE IRON-SULFUR SUBUNIT A"/>
    <property type="match status" value="1"/>
</dbReference>
<keyword evidence="4" id="KW-0408">Iron</keyword>
<dbReference type="InterPro" id="IPR036188">
    <property type="entry name" value="FAD/NAD-bd_sf"/>
</dbReference>
<dbReference type="EMBL" id="CDMY01000942">
    <property type="protein sequence ID" value="CEM37500.1"/>
    <property type="molecule type" value="Genomic_DNA"/>
</dbReference>
<proteinExistence type="predicted"/>
<dbReference type="PANTHER" id="PTHR43498">
    <property type="entry name" value="FERREDOXIN:COB-COM HETERODISULFIDE REDUCTASE SUBUNIT A"/>
    <property type="match status" value="1"/>
</dbReference>
<evidence type="ECO:0000256" key="2">
    <source>
        <dbReference type="ARBA" id="ARBA00022723"/>
    </source>
</evidence>
<dbReference type="Pfam" id="PF12831">
    <property type="entry name" value="FAD_oxidored"/>
    <property type="match status" value="1"/>
</dbReference>
<dbReference type="GO" id="GO:0051539">
    <property type="term" value="F:4 iron, 4 sulfur cluster binding"/>
    <property type="evidence" value="ECO:0007669"/>
    <property type="project" value="UniProtKB-KW"/>
</dbReference>
<reference evidence="7 8" key="1">
    <citation type="submission" date="2014-11" db="EMBL/GenBank/DDBJ databases">
        <authorList>
            <person name="Zhu J."/>
            <person name="Qi W."/>
            <person name="Song R."/>
        </authorList>
    </citation>
    <scope>NUCLEOTIDE SEQUENCE [LARGE SCALE GENOMIC DNA]</scope>
</reference>
<dbReference type="InterPro" id="IPR039650">
    <property type="entry name" value="HdrA-like"/>
</dbReference>
<dbReference type="Gene3D" id="3.50.50.60">
    <property type="entry name" value="FAD/NAD(P)-binding domain"/>
    <property type="match status" value="1"/>
</dbReference>
<gene>
    <name evidence="7" type="ORF">Vbra_6505</name>
</gene>
<dbReference type="GO" id="GO:0046872">
    <property type="term" value="F:metal ion binding"/>
    <property type="evidence" value="ECO:0007669"/>
    <property type="project" value="UniProtKB-KW"/>
</dbReference>
<evidence type="ECO:0000256" key="6">
    <source>
        <dbReference type="SAM" id="SignalP"/>
    </source>
</evidence>
<evidence type="ECO:0000313" key="7">
    <source>
        <dbReference type="EMBL" id="CEM37500.1"/>
    </source>
</evidence>
<protein>
    <recommendedName>
        <fullName evidence="9">FAD-dependent oxidoreductase</fullName>
    </recommendedName>
</protein>
<dbReference type="AlphaFoldDB" id="A0A0G4H1M2"/>
<dbReference type="GO" id="GO:0016491">
    <property type="term" value="F:oxidoreductase activity"/>
    <property type="evidence" value="ECO:0007669"/>
    <property type="project" value="UniProtKB-KW"/>
</dbReference>
<dbReference type="PhylomeDB" id="A0A0G4H1M2"/>
<dbReference type="SUPFAM" id="SSF51905">
    <property type="entry name" value="FAD/NAD(P)-binding domain"/>
    <property type="match status" value="1"/>
</dbReference>
<name>A0A0G4H1M2_VITBC</name>
<evidence type="ECO:0000313" key="8">
    <source>
        <dbReference type="Proteomes" id="UP000041254"/>
    </source>
</evidence>
<keyword evidence="5" id="KW-0411">Iron-sulfur</keyword>
<evidence type="ECO:0000256" key="5">
    <source>
        <dbReference type="ARBA" id="ARBA00023014"/>
    </source>
</evidence>
<feature type="signal peptide" evidence="6">
    <location>
        <begin position="1"/>
        <end position="18"/>
    </location>
</feature>
<organism evidence="7 8">
    <name type="scientific">Vitrella brassicaformis (strain CCMP3155)</name>
    <dbReference type="NCBI Taxonomy" id="1169540"/>
    <lineage>
        <taxon>Eukaryota</taxon>
        <taxon>Sar</taxon>
        <taxon>Alveolata</taxon>
        <taxon>Colpodellida</taxon>
        <taxon>Vitrellaceae</taxon>
        <taxon>Vitrella</taxon>
    </lineage>
</organism>
<evidence type="ECO:0000256" key="1">
    <source>
        <dbReference type="ARBA" id="ARBA00022485"/>
    </source>
</evidence>
<dbReference type="STRING" id="1169540.A0A0G4H1M2"/>
<keyword evidence="8" id="KW-1185">Reference proteome</keyword>
<evidence type="ECO:0000256" key="3">
    <source>
        <dbReference type="ARBA" id="ARBA00023002"/>
    </source>
</evidence>
<keyword evidence="3" id="KW-0560">Oxidoreductase</keyword>
<keyword evidence="6" id="KW-0732">Signal</keyword>
<dbReference type="Proteomes" id="UP000041254">
    <property type="component" value="Unassembled WGS sequence"/>
</dbReference>
<dbReference type="InParanoid" id="A0A0G4H1M2"/>
<sequence length="154" mass="16178">MLLVTLLKLVLLVGKSRSQESQDALLRDEEGVFTRFDKGKEQLARSDVIILDKSLKPGEHPRSTKDDPVGKGLLTRHLEADVVVAGGGSAGTSAALAAARSGAKTVLIQARGVLGGNMSSESKLHPVGADHLGNRGVELETGAREGGIIEEYTL</sequence>
<accession>A0A0G4H1M2</accession>